<dbReference type="Proteomes" id="UP000784294">
    <property type="component" value="Unassembled WGS sequence"/>
</dbReference>
<proteinExistence type="predicted"/>
<keyword evidence="3" id="KW-1185">Reference proteome</keyword>
<comment type="caution">
    <text evidence="2">The sequence shown here is derived from an EMBL/GenBank/DDBJ whole genome shotgun (WGS) entry which is preliminary data.</text>
</comment>
<feature type="region of interest" description="Disordered" evidence="1">
    <location>
        <begin position="14"/>
        <end position="48"/>
    </location>
</feature>
<name>A0A3S4ZW25_9PLAT</name>
<evidence type="ECO:0000313" key="3">
    <source>
        <dbReference type="Proteomes" id="UP000784294"/>
    </source>
</evidence>
<evidence type="ECO:0000256" key="1">
    <source>
        <dbReference type="SAM" id="MobiDB-lite"/>
    </source>
</evidence>
<evidence type="ECO:0000313" key="2">
    <source>
        <dbReference type="EMBL" id="VEL13455.1"/>
    </source>
</evidence>
<accession>A0A3S4ZW25</accession>
<organism evidence="2 3">
    <name type="scientific">Protopolystoma xenopodis</name>
    <dbReference type="NCBI Taxonomy" id="117903"/>
    <lineage>
        <taxon>Eukaryota</taxon>
        <taxon>Metazoa</taxon>
        <taxon>Spiralia</taxon>
        <taxon>Lophotrochozoa</taxon>
        <taxon>Platyhelminthes</taxon>
        <taxon>Monogenea</taxon>
        <taxon>Polyopisthocotylea</taxon>
        <taxon>Polystomatidea</taxon>
        <taxon>Polystomatidae</taxon>
        <taxon>Protopolystoma</taxon>
    </lineage>
</organism>
<dbReference type="EMBL" id="CAAALY010017842">
    <property type="protein sequence ID" value="VEL13455.1"/>
    <property type="molecule type" value="Genomic_DNA"/>
</dbReference>
<dbReference type="AlphaFoldDB" id="A0A3S4ZW25"/>
<gene>
    <name evidence="2" type="ORF">PXEA_LOCUS6895</name>
</gene>
<sequence>MVLRMSREESLKERAEARHTHLQVHSQTPLCFRPTQPDSSTGENSKSDTKAKRLTFTVLAKQVMLAAGADLHCVHIRFCMHWIGADKRLWKNRFSFQGGGGRKERVSFCVLVRVCVRERYIERGRDDKMSKSRTCWGPLRCKILFSRPFILSLEAMSAKDGLSQEKACQATVRCWASPPKPLDGDLPQGVPLL</sequence>
<reference evidence="2" key="1">
    <citation type="submission" date="2018-11" db="EMBL/GenBank/DDBJ databases">
        <authorList>
            <consortium name="Pathogen Informatics"/>
        </authorList>
    </citation>
    <scope>NUCLEOTIDE SEQUENCE</scope>
</reference>
<protein>
    <submittedName>
        <fullName evidence="2">Uncharacterized protein</fullName>
    </submittedName>
</protein>